<evidence type="ECO:0000313" key="1">
    <source>
        <dbReference type="EMBL" id="KKN51435.1"/>
    </source>
</evidence>
<accession>A0A0F9R4D5</accession>
<comment type="caution">
    <text evidence="1">The sequence shown here is derived from an EMBL/GenBank/DDBJ whole genome shotgun (WGS) entry which is preliminary data.</text>
</comment>
<protein>
    <submittedName>
        <fullName evidence="1">Uncharacterized protein</fullName>
    </submittedName>
</protein>
<gene>
    <name evidence="1" type="ORF">LCGC14_0622510</name>
</gene>
<dbReference type="AlphaFoldDB" id="A0A0F9R4D5"/>
<sequence>MFGKKETQVEKKTVAKIKKDLANAEKKIDSLTPDLVVDKPVENAGMPGFTVDEKPAVATATEVIPVEDEGIPGFGSIGAPAPEPIAAPAVVEPIAAPAPVKAPAEQYQIIETGISPSEGLYVYKIVTNKYLGELGGVYEA</sequence>
<organism evidence="1">
    <name type="scientific">marine sediment metagenome</name>
    <dbReference type="NCBI Taxonomy" id="412755"/>
    <lineage>
        <taxon>unclassified sequences</taxon>
        <taxon>metagenomes</taxon>
        <taxon>ecological metagenomes</taxon>
    </lineage>
</organism>
<proteinExistence type="predicted"/>
<dbReference type="EMBL" id="LAZR01001063">
    <property type="protein sequence ID" value="KKN51435.1"/>
    <property type="molecule type" value="Genomic_DNA"/>
</dbReference>
<reference evidence="1" key="1">
    <citation type="journal article" date="2015" name="Nature">
        <title>Complex archaea that bridge the gap between prokaryotes and eukaryotes.</title>
        <authorList>
            <person name="Spang A."/>
            <person name="Saw J.H."/>
            <person name="Jorgensen S.L."/>
            <person name="Zaremba-Niedzwiedzka K."/>
            <person name="Martijn J."/>
            <person name="Lind A.E."/>
            <person name="van Eijk R."/>
            <person name="Schleper C."/>
            <person name="Guy L."/>
            <person name="Ettema T.J."/>
        </authorList>
    </citation>
    <scope>NUCLEOTIDE SEQUENCE</scope>
</reference>
<name>A0A0F9R4D5_9ZZZZ</name>